<proteinExistence type="predicted"/>
<dbReference type="OrthoDB" id="2492777at2759"/>
<dbReference type="Proteomes" id="UP000439903">
    <property type="component" value="Unassembled WGS sequence"/>
</dbReference>
<accession>A0A8H3X9R9</accession>
<feature type="transmembrane region" description="Helical" evidence="2">
    <location>
        <begin position="106"/>
        <end position="127"/>
    </location>
</feature>
<name>A0A8H3X9R9_GIGMA</name>
<evidence type="ECO:0000313" key="4">
    <source>
        <dbReference type="Proteomes" id="UP000439903"/>
    </source>
</evidence>
<protein>
    <submittedName>
        <fullName evidence="3">Uncharacterized protein</fullName>
    </submittedName>
</protein>
<keyword evidence="4" id="KW-1185">Reference proteome</keyword>
<evidence type="ECO:0000256" key="1">
    <source>
        <dbReference type="SAM" id="MobiDB-lite"/>
    </source>
</evidence>
<keyword evidence="2" id="KW-1133">Transmembrane helix</keyword>
<reference evidence="3 4" key="1">
    <citation type="journal article" date="2019" name="Environ. Microbiol.">
        <title>At the nexus of three kingdoms: the genome of the mycorrhizal fungus Gigaspora margarita provides insights into plant, endobacterial and fungal interactions.</title>
        <authorList>
            <person name="Venice F."/>
            <person name="Ghignone S."/>
            <person name="Salvioli di Fossalunga A."/>
            <person name="Amselem J."/>
            <person name="Novero M."/>
            <person name="Xianan X."/>
            <person name="Sedzielewska Toro K."/>
            <person name="Morin E."/>
            <person name="Lipzen A."/>
            <person name="Grigoriev I.V."/>
            <person name="Henrissat B."/>
            <person name="Martin F.M."/>
            <person name="Bonfante P."/>
        </authorList>
    </citation>
    <scope>NUCLEOTIDE SEQUENCE [LARGE SCALE GENOMIC DNA]</scope>
    <source>
        <strain evidence="3 4">BEG34</strain>
    </source>
</reference>
<sequence>MSIAQLISEATAVLTKHDKVNEESSDVDTESEYSKREIGSPDVPWSDTRLLILTGEVVGIALIISFCLVYLCPYCLGFGEDGIRANSWVSTSQSRAAKGGPGIKSLLVIMLILVVLFFIALVILYKLNIHRIVMIIRYD</sequence>
<organism evidence="3 4">
    <name type="scientific">Gigaspora margarita</name>
    <dbReference type="NCBI Taxonomy" id="4874"/>
    <lineage>
        <taxon>Eukaryota</taxon>
        <taxon>Fungi</taxon>
        <taxon>Fungi incertae sedis</taxon>
        <taxon>Mucoromycota</taxon>
        <taxon>Glomeromycotina</taxon>
        <taxon>Glomeromycetes</taxon>
        <taxon>Diversisporales</taxon>
        <taxon>Gigasporaceae</taxon>
        <taxon>Gigaspora</taxon>
    </lineage>
</organism>
<dbReference type="AlphaFoldDB" id="A0A8H3X9R9"/>
<keyword evidence="2" id="KW-0472">Membrane</keyword>
<feature type="transmembrane region" description="Helical" evidence="2">
    <location>
        <begin position="50"/>
        <end position="71"/>
    </location>
</feature>
<dbReference type="EMBL" id="WTPW01001614">
    <property type="protein sequence ID" value="KAF0425715.1"/>
    <property type="molecule type" value="Genomic_DNA"/>
</dbReference>
<evidence type="ECO:0000313" key="3">
    <source>
        <dbReference type="EMBL" id="KAF0425715.1"/>
    </source>
</evidence>
<comment type="caution">
    <text evidence="3">The sequence shown here is derived from an EMBL/GenBank/DDBJ whole genome shotgun (WGS) entry which is preliminary data.</text>
</comment>
<gene>
    <name evidence="3" type="ORF">F8M41_006289</name>
</gene>
<keyword evidence="2" id="KW-0812">Transmembrane</keyword>
<feature type="region of interest" description="Disordered" evidence="1">
    <location>
        <begin position="19"/>
        <end position="41"/>
    </location>
</feature>
<evidence type="ECO:0000256" key="2">
    <source>
        <dbReference type="SAM" id="Phobius"/>
    </source>
</evidence>